<sequence>MSFISSPVGLSIPGRTVCSLISQCVSFAYINSLFVGFSSGFKMASNYASLVKEAVQLLDNFRASRQCLDDFTEDAMKDLQDMDMLQRKFILDVVSGCVEQKKLLDVVINAFYGQHVKSVSRGERSQFVVICYLATFLLDDLGLQCFSSIVKSLDIKKMHMFLGFFFSNLTTWIQDEWNNIYDAAFVEKHWIGPLLRWRPEIDILMDQLAVKISQGNLLKKAATKTTEPQEFALTKPKPRPLPMPELIPQQKKCKPVPSSTYKAPKEMQIIEENKQKNHQKAQELLYGANIKQFRCGNPQKSEHTKRVMSKIEEDLDSRLKPNSFHSRGAPSSNKAVSYPIKLNNAAILRKEALYKRWVEEEVQRIERLVQGERDPSSFLQWQKEMREKDLQEQLPKIERRHLEACISEQEAALARKRIMERNQKAAQLKKEETAQLMQRYAEKRLQEEKEIRDLVQQVADGHKNSKAAKEKLQKLKQSIGTPPQAACHTGAFHVFLFAVHINVMTNFAVKEVSEQNQELLRQALEEAEAEMSRKFEVIREIHCVESLPRMKFKKFDDTDTVGHELLGEMSLYETKERLARLKNKQQAEQEEKRKLILEEKQKQKQQLMEKLDAISFHSSALAQATAIRKAERKAEKEFIQQVVAQDETVLALKKMLEEKKQERQKLKQTESKVKAPEQTGGHTGTQSQASVKSWEELEQSLTRLVENFS</sequence>
<dbReference type="AlphaFoldDB" id="A0AAZ1WYK9"/>
<evidence type="ECO:0000313" key="4">
    <source>
        <dbReference type="Proteomes" id="UP000472276"/>
    </source>
</evidence>
<feature type="region of interest" description="Disordered" evidence="2">
    <location>
        <begin position="228"/>
        <end position="259"/>
    </location>
</feature>
<reference evidence="4" key="1">
    <citation type="submission" date="2020-03" db="EMBL/GenBank/DDBJ databases">
        <title>Evolution of repeat sequences and sex chromosomes of tilapia species revealed by chromosome-level genomes.</title>
        <authorList>
            <person name="Xu L."/>
            <person name="Tao W."/>
            <person name="Wang D."/>
            <person name="Zhou Q."/>
        </authorList>
    </citation>
    <scope>NUCLEOTIDE SEQUENCE [LARGE SCALE GENOMIC DNA]</scope>
    <source>
        <strain evidence="4">Israel</strain>
    </source>
</reference>
<reference evidence="3" key="2">
    <citation type="submission" date="2025-08" db="UniProtKB">
        <authorList>
            <consortium name="Ensembl"/>
        </authorList>
    </citation>
    <scope>IDENTIFICATION</scope>
</reference>
<accession>A0AAZ1WYK9</accession>
<organism evidence="3 4">
    <name type="scientific">Oreochromis aureus</name>
    <name type="common">Israeli tilapia</name>
    <name type="synonym">Chromis aureus</name>
    <dbReference type="NCBI Taxonomy" id="47969"/>
    <lineage>
        <taxon>Eukaryota</taxon>
        <taxon>Metazoa</taxon>
        <taxon>Chordata</taxon>
        <taxon>Craniata</taxon>
        <taxon>Vertebrata</taxon>
        <taxon>Euteleostomi</taxon>
        <taxon>Actinopterygii</taxon>
        <taxon>Neopterygii</taxon>
        <taxon>Teleostei</taxon>
        <taxon>Neoteleostei</taxon>
        <taxon>Acanthomorphata</taxon>
        <taxon>Ovalentaria</taxon>
        <taxon>Cichlomorphae</taxon>
        <taxon>Cichliformes</taxon>
        <taxon>Cichlidae</taxon>
        <taxon>African cichlids</taxon>
        <taxon>Pseudocrenilabrinae</taxon>
        <taxon>Oreochromini</taxon>
        <taxon>Oreochromis</taxon>
    </lineage>
</organism>
<dbReference type="InterPro" id="IPR039341">
    <property type="entry name" value="CFAP99"/>
</dbReference>
<dbReference type="PANTHER" id="PTHR34649">
    <property type="entry name" value="CILIA- AND FLAGELLA-ASSOCIATED PROTEIN 99"/>
    <property type="match status" value="1"/>
</dbReference>
<feature type="coiled-coil region" evidence="1">
    <location>
        <begin position="571"/>
        <end position="607"/>
    </location>
</feature>
<protein>
    <recommendedName>
        <fullName evidence="5">Cilia and flagella associated protein 99</fullName>
    </recommendedName>
</protein>
<keyword evidence="4" id="KW-1185">Reference proteome</keyword>
<evidence type="ECO:0000256" key="2">
    <source>
        <dbReference type="SAM" id="MobiDB-lite"/>
    </source>
</evidence>
<evidence type="ECO:0000313" key="3">
    <source>
        <dbReference type="Ensembl" id="ENSOABP00000060512.1"/>
    </source>
</evidence>
<feature type="coiled-coil region" evidence="1">
    <location>
        <begin position="411"/>
        <end position="457"/>
    </location>
</feature>
<reference evidence="3" key="3">
    <citation type="submission" date="2025-09" db="UniProtKB">
        <authorList>
            <consortium name="Ensembl"/>
        </authorList>
    </citation>
    <scope>IDENTIFICATION</scope>
</reference>
<dbReference type="Proteomes" id="UP000472276">
    <property type="component" value="Unassembled WGS sequence"/>
</dbReference>
<dbReference type="PANTHER" id="PTHR34649:SF1">
    <property type="entry name" value="CILIA- AND FLAGELLA-ASSOCIATED PROTEIN 99"/>
    <property type="match status" value="1"/>
</dbReference>
<feature type="compositionally biased region" description="Basic and acidic residues" evidence="2">
    <location>
        <begin position="660"/>
        <end position="675"/>
    </location>
</feature>
<evidence type="ECO:0008006" key="5">
    <source>
        <dbReference type="Google" id="ProtNLM"/>
    </source>
</evidence>
<evidence type="ECO:0000256" key="1">
    <source>
        <dbReference type="SAM" id="Coils"/>
    </source>
</evidence>
<feature type="region of interest" description="Disordered" evidence="2">
    <location>
        <begin position="660"/>
        <end position="694"/>
    </location>
</feature>
<gene>
    <name evidence="3" type="primary">CFAP99</name>
</gene>
<keyword evidence="1" id="KW-0175">Coiled coil</keyword>
<dbReference type="Ensembl" id="ENSOABT00000085271.1">
    <property type="protein sequence ID" value="ENSOABP00000060512.1"/>
    <property type="gene ID" value="ENSOABG00000025782.2"/>
</dbReference>
<name>A0AAZ1WYK9_OREAU</name>
<proteinExistence type="predicted"/>